<organism evidence="4 5">
    <name type="scientific">Svornostia abyssi</name>
    <dbReference type="NCBI Taxonomy" id="2898438"/>
    <lineage>
        <taxon>Bacteria</taxon>
        <taxon>Bacillati</taxon>
        <taxon>Actinomycetota</taxon>
        <taxon>Thermoleophilia</taxon>
        <taxon>Solirubrobacterales</taxon>
        <taxon>Baekduiaceae</taxon>
        <taxon>Svornostia</taxon>
    </lineage>
</organism>
<dbReference type="PANTHER" id="PTHR43586">
    <property type="entry name" value="CYSTEINE DESULFURASE"/>
    <property type="match status" value="1"/>
</dbReference>
<gene>
    <name evidence="4" type="ORF">LRS13_16100</name>
</gene>
<dbReference type="GO" id="GO:0008483">
    <property type="term" value="F:transaminase activity"/>
    <property type="evidence" value="ECO:0007669"/>
    <property type="project" value="UniProtKB-KW"/>
</dbReference>
<dbReference type="Gene3D" id="3.90.1150.10">
    <property type="entry name" value="Aspartate Aminotransferase, domain 1"/>
    <property type="match status" value="1"/>
</dbReference>
<keyword evidence="4" id="KW-0032">Aminotransferase</keyword>
<comment type="cofactor">
    <cofactor evidence="1">
        <name>pyridoxal 5'-phosphate</name>
        <dbReference type="ChEBI" id="CHEBI:597326"/>
    </cofactor>
</comment>
<reference evidence="5" key="1">
    <citation type="submission" date="2021-11" db="EMBL/GenBank/DDBJ databases">
        <title>Cultivation dependent microbiological survey of springs from the worlds oldest radium mine currently devoted to the extraction of radon-saturated water.</title>
        <authorList>
            <person name="Kapinusova G."/>
            <person name="Smrhova T."/>
            <person name="Strejcek M."/>
            <person name="Suman J."/>
            <person name="Jani K."/>
            <person name="Pajer P."/>
            <person name="Uhlik O."/>
        </authorList>
    </citation>
    <scope>NUCLEOTIDE SEQUENCE [LARGE SCALE GENOMIC DNA]</scope>
    <source>
        <strain evidence="5">J379</strain>
    </source>
</reference>
<accession>A0ABY5PC30</accession>
<evidence type="ECO:0000256" key="2">
    <source>
        <dbReference type="ARBA" id="ARBA00022898"/>
    </source>
</evidence>
<evidence type="ECO:0000256" key="1">
    <source>
        <dbReference type="ARBA" id="ARBA00001933"/>
    </source>
</evidence>
<keyword evidence="4" id="KW-0808">Transferase</keyword>
<name>A0ABY5PC30_9ACTN</name>
<dbReference type="InterPro" id="IPR015424">
    <property type="entry name" value="PyrdxlP-dep_Trfase"/>
</dbReference>
<evidence type="ECO:0000313" key="5">
    <source>
        <dbReference type="Proteomes" id="UP001058860"/>
    </source>
</evidence>
<sequence>MSAPSDLRSRFPLLAQTVYLNAGTCGPLSWDTTDALADATSRAALVGRAAAYFEVLQASHARLRAVYADALGADPADVAITTSTSDGLARVLASLRLQPGDELITSTDEHPGLLGPLTALRDLHGVSVRAVALADVADAVGPTTKAVACSHISWVTGERAPEDALREVGRDIPVIYDGAQGAGAIAVDPASLGCAAYTGAGQKWLCGPVGLGLLWLSPAWADTLRPFALSYGNLDTPSRGLEAEPWPDARRFGASAISAEMASAGATAAEQLAEFGWEQVFHRSAALADLLEVTLRDGGYEVAPRDRTPLLSVVVPDPPAMRDRLAAAGIVVRDLPGRPYVRVSTGAWNNEQDLQRLLDILTA</sequence>
<dbReference type="PANTHER" id="PTHR43586:SF8">
    <property type="entry name" value="CYSTEINE DESULFURASE 1, CHLOROPLASTIC"/>
    <property type="match status" value="1"/>
</dbReference>
<dbReference type="Gene3D" id="3.40.640.10">
    <property type="entry name" value="Type I PLP-dependent aspartate aminotransferase-like (Major domain)"/>
    <property type="match status" value="1"/>
</dbReference>
<dbReference type="InterPro" id="IPR015422">
    <property type="entry name" value="PyrdxlP-dep_Trfase_small"/>
</dbReference>
<dbReference type="InterPro" id="IPR000192">
    <property type="entry name" value="Aminotrans_V_dom"/>
</dbReference>
<dbReference type="SUPFAM" id="SSF53383">
    <property type="entry name" value="PLP-dependent transferases"/>
    <property type="match status" value="1"/>
</dbReference>
<keyword evidence="2" id="KW-0663">Pyridoxal phosphate</keyword>
<proteinExistence type="predicted"/>
<evidence type="ECO:0000313" key="4">
    <source>
        <dbReference type="EMBL" id="UUY02229.1"/>
    </source>
</evidence>
<dbReference type="Pfam" id="PF00266">
    <property type="entry name" value="Aminotran_5"/>
    <property type="match status" value="1"/>
</dbReference>
<keyword evidence="5" id="KW-1185">Reference proteome</keyword>
<dbReference type="RefSeq" id="WP_353862762.1">
    <property type="nucleotide sequence ID" value="NZ_CP088295.1"/>
</dbReference>
<dbReference type="Proteomes" id="UP001058860">
    <property type="component" value="Chromosome"/>
</dbReference>
<protein>
    <submittedName>
        <fullName evidence="4">Aminotransferase class V-fold PLP-dependent enzyme</fullName>
    </submittedName>
</protein>
<dbReference type="InterPro" id="IPR015421">
    <property type="entry name" value="PyrdxlP-dep_Trfase_major"/>
</dbReference>
<evidence type="ECO:0000259" key="3">
    <source>
        <dbReference type="Pfam" id="PF00266"/>
    </source>
</evidence>
<feature type="domain" description="Aminotransferase class V" evidence="3">
    <location>
        <begin position="58"/>
        <end position="315"/>
    </location>
</feature>
<dbReference type="EMBL" id="CP088295">
    <property type="protein sequence ID" value="UUY02229.1"/>
    <property type="molecule type" value="Genomic_DNA"/>
</dbReference>